<comment type="caution">
    <text evidence="1">The sequence shown here is derived from an EMBL/GenBank/DDBJ whole genome shotgun (WGS) entry which is preliminary data.</text>
</comment>
<dbReference type="AlphaFoldDB" id="A0AAV0EWJ2"/>
<dbReference type="Proteomes" id="UP001152523">
    <property type="component" value="Unassembled WGS sequence"/>
</dbReference>
<organism evidence="1 2">
    <name type="scientific">Cuscuta epithymum</name>
    <dbReference type="NCBI Taxonomy" id="186058"/>
    <lineage>
        <taxon>Eukaryota</taxon>
        <taxon>Viridiplantae</taxon>
        <taxon>Streptophyta</taxon>
        <taxon>Embryophyta</taxon>
        <taxon>Tracheophyta</taxon>
        <taxon>Spermatophyta</taxon>
        <taxon>Magnoliopsida</taxon>
        <taxon>eudicotyledons</taxon>
        <taxon>Gunneridae</taxon>
        <taxon>Pentapetalae</taxon>
        <taxon>asterids</taxon>
        <taxon>lamiids</taxon>
        <taxon>Solanales</taxon>
        <taxon>Convolvulaceae</taxon>
        <taxon>Cuscuteae</taxon>
        <taxon>Cuscuta</taxon>
        <taxon>Cuscuta subgen. Cuscuta</taxon>
    </lineage>
</organism>
<reference evidence="1" key="1">
    <citation type="submission" date="2022-07" db="EMBL/GenBank/DDBJ databases">
        <authorList>
            <person name="Macas J."/>
            <person name="Novak P."/>
            <person name="Neumann P."/>
        </authorList>
    </citation>
    <scope>NUCLEOTIDE SEQUENCE</scope>
</reference>
<dbReference type="EMBL" id="CAMAPF010000948">
    <property type="protein sequence ID" value="CAH9127621.1"/>
    <property type="molecule type" value="Genomic_DNA"/>
</dbReference>
<gene>
    <name evidence="1" type="ORF">CEPIT_LOCUS28465</name>
</gene>
<evidence type="ECO:0000313" key="2">
    <source>
        <dbReference type="Proteomes" id="UP001152523"/>
    </source>
</evidence>
<sequence length="155" mass="16884">MADSVAEVIPDVVQFIRGMDSLVPFCFQDGGAAMVLSLRADAVWSMGFRPMGCATSCFQDWVNWQKGPNRPRGAPILGLFWFGRGIADVGHQGASFGRSNAGRCGVGRSVTLMSLAEPKVYLGFSSQFTEESSWPLIYASHMDSRGDPKFLLWPG</sequence>
<protein>
    <submittedName>
        <fullName evidence="1">Uncharacterized protein</fullName>
    </submittedName>
</protein>
<keyword evidence="2" id="KW-1185">Reference proteome</keyword>
<evidence type="ECO:0000313" key="1">
    <source>
        <dbReference type="EMBL" id="CAH9127621.1"/>
    </source>
</evidence>
<name>A0AAV0EWJ2_9ASTE</name>
<proteinExistence type="predicted"/>
<accession>A0AAV0EWJ2</accession>